<protein>
    <submittedName>
        <fullName evidence="2">Flavoprotein</fullName>
    </submittedName>
</protein>
<reference evidence="2 3" key="1">
    <citation type="submission" date="2019-01" db="EMBL/GenBank/DDBJ databases">
        <title>Ktedonosporobacter rubrisoli SCAWS-G2.</title>
        <authorList>
            <person name="Huang Y."/>
            <person name="Yan B."/>
        </authorList>
    </citation>
    <scope>NUCLEOTIDE SEQUENCE [LARGE SCALE GENOMIC DNA]</scope>
    <source>
        <strain evidence="2 3">SCAWS-G2</strain>
    </source>
</reference>
<dbReference type="GO" id="GO:0004497">
    <property type="term" value="F:monooxygenase activity"/>
    <property type="evidence" value="ECO:0007669"/>
    <property type="project" value="TreeGrafter"/>
</dbReference>
<organism evidence="2 3">
    <name type="scientific">Ktedonosporobacter rubrisoli</name>
    <dbReference type="NCBI Taxonomy" id="2509675"/>
    <lineage>
        <taxon>Bacteria</taxon>
        <taxon>Bacillati</taxon>
        <taxon>Chloroflexota</taxon>
        <taxon>Ktedonobacteria</taxon>
        <taxon>Ktedonobacterales</taxon>
        <taxon>Ktedonosporobacteraceae</taxon>
        <taxon>Ktedonosporobacter</taxon>
    </lineage>
</organism>
<evidence type="ECO:0000256" key="1">
    <source>
        <dbReference type="ARBA" id="ARBA00023002"/>
    </source>
</evidence>
<keyword evidence="1" id="KW-0560">Oxidoreductase</keyword>
<dbReference type="InterPro" id="IPR050982">
    <property type="entry name" value="Auxin_biosynth/cation_transpt"/>
</dbReference>
<dbReference type="PANTHER" id="PTHR43539">
    <property type="entry name" value="FLAVIN-BINDING MONOOXYGENASE-LIKE PROTEIN (AFU_ORTHOLOGUE AFUA_4G09220)"/>
    <property type="match status" value="1"/>
</dbReference>
<accession>A0A4P6K3P4</accession>
<dbReference type="Gene3D" id="3.50.50.60">
    <property type="entry name" value="FAD/NAD(P)-binding domain"/>
    <property type="match status" value="1"/>
</dbReference>
<dbReference type="SUPFAM" id="SSF51905">
    <property type="entry name" value="FAD/NAD(P)-binding domain"/>
    <property type="match status" value="1"/>
</dbReference>
<dbReference type="PANTHER" id="PTHR43539:SF78">
    <property type="entry name" value="FLAVIN-CONTAINING MONOOXYGENASE"/>
    <property type="match status" value="1"/>
</dbReference>
<sequence>MQEHSLPVAIIGAGPVGLAAAAHLIRKGEAPLLFEAGSTVGASMLQWGQVRLFSPWRYLVDQNAQALLAEQNWQAPDPETYPTGREMVERYLFPLAQVPSIQAALRLQTRVTAVSRLSMDEVKTPQREETPFVVRIQSADGEEQDLLARAVIDASGTYQTPNPLGAHGLFALGERSLSEHIFYGIPDVLGKERGRYAGRRVLVVGSGHSAQQTLLELAKLSEQDPATQVLWAIRRSAVQQMFGGGESDELPERGQLGLRASRLLEQGKVCLFADVQIHALTRDAQGIMIVGEEERIGPVDEIIATTGFRPDLSFVRELRLALDPGLESPVALAPLIDPNLHSCGTVPPHGVDELAHPEPNFFLVGMKSYGRAPTFLALTGYEQVRSIVAALSGEWEVARTVELVLPETGVCSSDGGSCCAPAASPLLTIGVTRRSLGTVSH</sequence>
<dbReference type="Proteomes" id="UP000290365">
    <property type="component" value="Chromosome"/>
</dbReference>
<dbReference type="RefSeq" id="WP_129893843.1">
    <property type="nucleotide sequence ID" value="NZ_CP035758.1"/>
</dbReference>
<dbReference type="Pfam" id="PF13738">
    <property type="entry name" value="Pyr_redox_3"/>
    <property type="match status" value="1"/>
</dbReference>
<dbReference type="KEGG" id="kbs:EPA93_45150"/>
<dbReference type="PRINTS" id="PR00368">
    <property type="entry name" value="FADPNR"/>
</dbReference>
<dbReference type="OrthoDB" id="9773233at2"/>
<dbReference type="GO" id="GO:0050660">
    <property type="term" value="F:flavin adenine dinucleotide binding"/>
    <property type="evidence" value="ECO:0007669"/>
    <property type="project" value="TreeGrafter"/>
</dbReference>
<dbReference type="InterPro" id="IPR036188">
    <property type="entry name" value="FAD/NAD-bd_sf"/>
</dbReference>
<dbReference type="EMBL" id="CP035758">
    <property type="protein sequence ID" value="QBD82774.1"/>
    <property type="molecule type" value="Genomic_DNA"/>
</dbReference>
<evidence type="ECO:0000313" key="2">
    <source>
        <dbReference type="EMBL" id="QBD82774.1"/>
    </source>
</evidence>
<name>A0A4P6K3P4_KTERU</name>
<proteinExistence type="predicted"/>
<evidence type="ECO:0000313" key="3">
    <source>
        <dbReference type="Proteomes" id="UP000290365"/>
    </source>
</evidence>
<keyword evidence="3" id="KW-1185">Reference proteome</keyword>
<gene>
    <name evidence="2" type="ORF">EPA93_45150</name>
</gene>
<dbReference type="AlphaFoldDB" id="A0A4P6K3P4"/>
<dbReference type="PRINTS" id="PR00411">
    <property type="entry name" value="PNDRDTASEI"/>
</dbReference>